<dbReference type="GO" id="GO:0051539">
    <property type="term" value="F:4 iron, 4 sulfur cluster binding"/>
    <property type="evidence" value="ECO:0007669"/>
    <property type="project" value="UniProtKB-KW"/>
</dbReference>
<dbReference type="InterPro" id="IPR040074">
    <property type="entry name" value="BssD/PflA/YjjW"/>
</dbReference>
<dbReference type="RefSeq" id="WP_090554036.1">
    <property type="nucleotide sequence ID" value="NZ_FNFP01000007.1"/>
</dbReference>
<dbReference type="InterPro" id="IPR017896">
    <property type="entry name" value="4Fe4S_Fe-S-bd"/>
</dbReference>
<dbReference type="SUPFAM" id="SSF102114">
    <property type="entry name" value="Radical SAM enzymes"/>
    <property type="match status" value="1"/>
</dbReference>
<accession>A0A1G9GWA6</accession>
<dbReference type="InterPro" id="IPR013785">
    <property type="entry name" value="Aldolase_TIM"/>
</dbReference>
<dbReference type="PROSITE" id="PS51379">
    <property type="entry name" value="4FE4S_FER_2"/>
    <property type="match status" value="1"/>
</dbReference>
<dbReference type="GO" id="GO:0016491">
    <property type="term" value="F:oxidoreductase activity"/>
    <property type="evidence" value="ECO:0007669"/>
    <property type="project" value="InterPro"/>
</dbReference>
<dbReference type="GO" id="GO:0046872">
    <property type="term" value="F:metal ion binding"/>
    <property type="evidence" value="ECO:0007669"/>
    <property type="project" value="UniProtKB-KW"/>
</dbReference>
<evidence type="ECO:0000259" key="9">
    <source>
        <dbReference type="PROSITE" id="PS51918"/>
    </source>
</evidence>
<dbReference type="SFLD" id="SFLDS00029">
    <property type="entry name" value="Radical_SAM"/>
    <property type="match status" value="1"/>
</dbReference>
<dbReference type="Pfam" id="PF00037">
    <property type="entry name" value="Fer4"/>
    <property type="match status" value="1"/>
</dbReference>
<evidence type="ECO:0000259" key="8">
    <source>
        <dbReference type="PROSITE" id="PS51379"/>
    </source>
</evidence>
<keyword evidence="2" id="KW-0004">4Fe-4S</keyword>
<evidence type="ECO:0000313" key="10">
    <source>
        <dbReference type="EMBL" id="SDL04835.1"/>
    </source>
</evidence>
<dbReference type="PROSITE" id="PS00198">
    <property type="entry name" value="4FE4S_FER_1"/>
    <property type="match status" value="1"/>
</dbReference>
<dbReference type="OrthoDB" id="9782387at2"/>
<dbReference type="NCBIfam" id="TIGR04041">
    <property type="entry name" value="activase_YjjW"/>
    <property type="match status" value="1"/>
</dbReference>
<dbReference type="PIRSF" id="PIRSF000371">
    <property type="entry name" value="PFL_act_enz"/>
    <property type="match status" value="1"/>
</dbReference>
<dbReference type="InterPro" id="IPR034457">
    <property type="entry name" value="Organic_radical-activating"/>
</dbReference>
<comment type="catalytic activity">
    <reaction evidence="7">
        <text>glycyl-[protein] + reduced [flavodoxin] + S-adenosyl-L-methionine = glycin-2-yl radical-[protein] + semiquinone [flavodoxin] + 5'-deoxyadenosine + L-methionine + H(+)</text>
        <dbReference type="Rhea" id="RHEA:61976"/>
        <dbReference type="Rhea" id="RHEA-COMP:10622"/>
        <dbReference type="Rhea" id="RHEA-COMP:14480"/>
        <dbReference type="Rhea" id="RHEA-COMP:15993"/>
        <dbReference type="Rhea" id="RHEA-COMP:15994"/>
        <dbReference type="ChEBI" id="CHEBI:15378"/>
        <dbReference type="ChEBI" id="CHEBI:17319"/>
        <dbReference type="ChEBI" id="CHEBI:29947"/>
        <dbReference type="ChEBI" id="CHEBI:32722"/>
        <dbReference type="ChEBI" id="CHEBI:57618"/>
        <dbReference type="ChEBI" id="CHEBI:57844"/>
        <dbReference type="ChEBI" id="CHEBI:59789"/>
        <dbReference type="ChEBI" id="CHEBI:140311"/>
    </reaction>
</comment>
<dbReference type="InterPro" id="IPR023912">
    <property type="entry name" value="YjjW_bact"/>
</dbReference>
<keyword evidence="6" id="KW-0411">Iron-sulfur</keyword>
<evidence type="ECO:0000256" key="6">
    <source>
        <dbReference type="ARBA" id="ARBA00023014"/>
    </source>
</evidence>
<protein>
    <submittedName>
        <fullName evidence="10">Glycine radical enzyme activase, YjjW family</fullName>
    </submittedName>
</protein>
<dbReference type="STRING" id="393762.SAMN05660472_02504"/>
<proteinExistence type="predicted"/>
<comment type="cofactor">
    <cofactor evidence="1">
        <name>[4Fe-4S] cluster</name>
        <dbReference type="ChEBI" id="CHEBI:49883"/>
    </cofactor>
</comment>
<evidence type="ECO:0000256" key="3">
    <source>
        <dbReference type="ARBA" id="ARBA00022691"/>
    </source>
</evidence>
<feature type="domain" description="4Fe-4S ferredoxin-type" evidence="8">
    <location>
        <begin position="38"/>
        <end position="65"/>
    </location>
</feature>
<keyword evidence="4" id="KW-0479">Metal-binding</keyword>
<gene>
    <name evidence="10" type="ORF">SAMN05660472_02504</name>
</gene>
<dbReference type="PANTHER" id="PTHR30352:SF13">
    <property type="entry name" value="GLYCYL-RADICAL ENZYME ACTIVATING ENZYME YJJW-RELATED"/>
    <property type="match status" value="1"/>
</dbReference>
<dbReference type="SFLD" id="SFLDG01118">
    <property type="entry name" value="activating_enzymes__group_2"/>
    <property type="match status" value="1"/>
</dbReference>
<sequence>MEKVMINKIIKSSAVDGPGNRIVIFFQQCNFNCCYCHNPETINLCTHCGGCLEACPVDALSMKSHKIQWNKDICIDCDNCLAACHQLSTPKTQLMHVDEVMDEVKNAMPFIRGITVSGGECTLNASFITQIFQKAKALNLTTMIDCNGSYDFSMDRELLESTDGVMLDIKVFDPDTHRRLIGADNEMVLKNAVYLASNKKLYEIRTVVVPGAFPNEQTVEEISKLLKPYAKKYNIGYKLICYRSNGVRKEYADFSTPDNTEMQRLKDIALSNGFTNVMIV</sequence>
<dbReference type="PANTHER" id="PTHR30352">
    <property type="entry name" value="PYRUVATE FORMATE-LYASE-ACTIVATING ENZYME"/>
    <property type="match status" value="1"/>
</dbReference>
<dbReference type="SUPFAM" id="SSF54862">
    <property type="entry name" value="4Fe-4S ferredoxins"/>
    <property type="match status" value="1"/>
</dbReference>
<dbReference type="InterPro" id="IPR017900">
    <property type="entry name" value="4Fe4S_Fe_S_CS"/>
</dbReference>
<dbReference type="InterPro" id="IPR058240">
    <property type="entry name" value="rSAM_sf"/>
</dbReference>
<dbReference type="InterPro" id="IPR007197">
    <property type="entry name" value="rSAM"/>
</dbReference>
<dbReference type="Pfam" id="PF04055">
    <property type="entry name" value="Radical_SAM"/>
    <property type="match status" value="1"/>
</dbReference>
<feature type="domain" description="Radical SAM core" evidence="9">
    <location>
        <begin position="15"/>
        <end position="275"/>
    </location>
</feature>
<evidence type="ECO:0000256" key="4">
    <source>
        <dbReference type="ARBA" id="ARBA00022723"/>
    </source>
</evidence>
<keyword evidence="5" id="KW-0408">Iron</keyword>
<reference evidence="10 11" key="1">
    <citation type="submission" date="2016-10" db="EMBL/GenBank/DDBJ databases">
        <authorList>
            <person name="de Groot N.N."/>
        </authorList>
    </citation>
    <scope>NUCLEOTIDE SEQUENCE [LARGE SCALE GENOMIC DNA]</scope>
    <source>
        <strain evidence="10 11">DSM 18346</strain>
    </source>
</reference>
<organism evidence="10 11">
    <name type="scientific">Natronincola ferrireducens</name>
    <dbReference type="NCBI Taxonomy" id="393762"/>
    <lineage>
        <taxon>Bacteria</taxon>
        <taxon>Bacillati</taxon>
        <taxon>Bacillota</taxon>
        <taxon>Clostridia</taxon>
        <taxon>Peptostreptococcales</taxon>
        <taxon>Natronincolaceae</taxon>
        <taxon>Natronincola</taxon>
    </lineage>
</organism>
<keyword evidence="11" id="KW-1185">Reference proteome</keyword>
<evidence type="ECO:0000256" key="1">
    <source>
        <dbReference type="ARBA" id="ARBA00001966"/>
    </source>
</evidence>
<dbReference type="Gene3D" id="3.30.70.20">
    <property type="match status" value="1"/>
</dbReference>
<evidence type="ECO:0000256" key="2">
    <source>
        <dbReference type="ARBA" id="ARBA00022485"/>
    </source>
</evidence>
<evidence type="ECO:0000313" key="11">
    <source>
        <dbReference type="Proteomes" id="UP000198718"/>
    </source>
</evidence>
<dbReference type="InterPro" id="IPR012839">
    <property type="entry name" value="Organic_radical_activase"/>
</dbReference>
<evidence type="ECO:0000256" key="7">
    <source>
        <dbReference type="ARBA" id="ARBA00047365"/>
    </source>
</evidence>
<dbReference type="EMBL" id="FNFP01000007">
    <property type="protein sequence ID" value="SDL04835.1"/>
    <property type="molecule type" value="Genomic_DNA"/>
</dbReference>
<dbReference type="Gene3D" id="3.20.20.70">
    <property type="entry name" value="Aldolase class I"/>
    <property type="match status" value="1"/>
</dbReference>
<name>A0A1G9GWA6_9FIRM</name>
<evidence type="ECO:0000256" key="5">
    <source>
        <dbReference type="ARBA" id="ARBA00023004"/>
    </source>
</evidence>
<dbReference type="Proteomes" id="UP000198718">
    <property type="component" value="Unassembled WGS sequence"/>
</dbReference>
<dbReference type="PROSITE" id="PS51918">
    <property type="entry name" value="RADICAL_SAM"/>
    <property type="match status" value="1"/>
</dbReference>
<dbReference type="AlphaFoldDB" id="A0A1G9GWA6"/>
<keyword evidence="3" id="KW-0949">S-adenosyl-L-methionine</keyword>
<dbReference type="SFLD" id="SFLDF00392">
    <property type="entry name" value="YjjI_activase"/>
    <property type="match status" value="1"/>
</dbReference>
<dbReference type="SFLD" id="SFLDG01066">
    <property type="entry name" value="organic_radical-activating_enz"/>
    <property type="match status" value="1"/>
</dbReference>